<dbReference type="Pfam" id="PF00717">
    <property type="entry name" value="Peptidase_S24"/>
    <property type="match status" value="1"/>
</dbReference>
<dbReference type="SUPFAM" id="SSF51306">
    <property type="entry name" value="LexA/Signal peptidase"/>
    <property type="match status" value="1"/>
</dbReference>
<sequence>MAFQNPAQNYTETRLNLGDLVHLSPYSTYLMRSESDCPDAGIVKGSVLAIDRALTPVHRQLIVAEVDGELTLRRLLLNPVPALQALDEDETVTVLDVNQTLPVWGVVAYALTDVAGVGFNGPAGE</sequence>
<gene>
    <name evidence="2" type="ORF">FJW00_07285</name>
</gene>
<evidence type="ECO:0000313" key="3">
    <source>
        <dbReference type="Proteomes" id="UP000316142"/>
    </source>
</evidence>
<evidence type="ECO:0000313" key="2">
    <source>
        <dbReference type="EMBL" id="TPV28752.1"/>
    </source>
</evidence>
<dbReference type="Proteomes" id="UP000316142">
    <property type="component" value="Unassembled WGS sequence"/>
</dbReference>
<dbReference type="InterPro" id="IPR015927">
    <property type="entry name" value="Peptidase_S24_S26A/B/C"/>
</dbReference>
<evidence type="ECO:0000259" key="1">
    <source>
        <dbReference type="Pfam" id="PF00717"/>
    </source>
</evidence>
<proteinExistence type="predicted"/>
<dbReference type="GeneID" id="93530915"/>
<organism evidence="2 3">
    <name type="scientific">Pantoea anthophila</name>
    <dbReference type="NCBI Taxonomy" id="470931"/>
    <lineage>
        <taxon>Bacteria</taxon>
        <taxon>Pseudomonadati</taxon>
        <taxon>Pseudomonadota</taxon>
        <taxon>Gammaproteobacteria</taxon>
        <taxon>Enterobacterales</taxon>
        <taxon>Erwiniaceae</taxon>
        <taxon>Pantoea</taxon>
    </lineage>
</organism>
<dbReference type="EMBL" id="VHIZ01000037">
    <property type="protein sequence ID" value="TPV28752.1"/>
    <property type="molecule type" value="Genomic_DNA"/>
</dbReference>
<name>A0ABY2Z8S4_9GAMM</name>
<comment type="caution">
    <text evidence="2">The sequence shown here is derived from an EMBL/GenBank/DDBJ whole genome shotgun (WGS) entry which is preliminary data.</text>
</comment>
<keyword evidence="3" id="KW-1185">Reference proteome</keyword>
<dbReference type="Gene3D" id="2.10.109.10">
    <property type="entry name" value="Umud Fragment, subunit A"/>
    <property type="match status" value="1"/>
</dbReference>
<dbReference type="RefSeq" id="WP_009092864.1">
    <property type="nucleotide sequence ID" value="NZ_CP110471.1"/>
</dbReference>
<accession>A0ABY2Z8S4</accession>
<reference evidence="2 3" key="1">
    <citation type="submission" date="2019-06" db="EMBL/GenBank/DDBJ databases">
        <title>Taxogenomics and systematics of the genus Pantoea.</title>
        <authorList>
            <person name="Tambong J.T."/>
        </authorList>
    </citation>
    <scope>NUCLEOTIDE SEQUENCE [LARGE SCALE GENOMIC DNA]</scope>
    <source>
        <strain evidence="2 3">LMG 2558</strain>
    </source>
</reference>
<dbReference type="InterPro" id="IPR036286">
    <property type="entry name" value="LexA/Signal_pep-like_sf"/>
</dbReference>
<protein>
    <submittedName>
        <fullName evidence="2">Peptidase</fullName>
    </submittedName>
</protein>
<feature type="domain" description="Peptidase S24/S26A/S26B/S26C" evidence="1">
    <location>
        <begin position="6"/>
        <end position="107"/>
    </location>
</feature>